<dbReference type="Proteomes" id="UP000325315">
    <property type="component" value="Unassembled WGS sequence"/>
</dbReference>
<comment type="caution">
    <text evidence="1">The sequence shown here is derived from an EMBL/GenBank/DDBJ whole genome shotgun (WGS) entry which is preliminary data.</text>
</comment>
<name>A0A5B6WLS6_9ROSI</name>
<evidence type="ECO:0000313" key="1">
    <source>
        <dbReference type="EMBL" id="KAA3482841.1"/>
    </source>
</evidence>
<keyword evidence="2" id="KW-1185">Reference proteome</keyword>
<organism evidence="1 2">
    <name type="scientific">Gossypium australe</name>
    <dbReference type="NCBI Taxonomy" id="47621"/>
    <lineage>
        <taxon>Eukaryota</taxon>
        <taxon>Viridiplantae</taxon>
        <taxon>Streptophyta</taxon>
        <taxon>Embryophyta</taxon>
        <taxon>Tracheophyta</taxon>
        <taxon>Spermatophyta</taxon>
        <taxon>Magnoliopsida</taxon>
        <taxon>eudicotyledons</taxon>
        <taxon>Gunneridae</taxon>
        <taxon>Pentapetalae</taxon>
        <taxon>rosids</taxon>
        <taxon>malvids</taxon>
        <taxon>Malvales</taxon>
        <taxon>Malvaceae</taxon>
        <taxon>Malvoideae</taxon>
        <taxon>Gossypium</taxon>
    </lineage>
</organism>
<sequence length="170" mass="19663">MLNWVTYIHLPGRVSGQLKDCWRKVYVGGLSDFWIPGHEVDELQNYKGNTNMELVSDLINEDSRTWKADILIPLARSIHDDFQSMGGEPSGTFSVRSAYKLLQKSTRIPMWKISWNYIPTFANLKLKRVIAEAWCPKCRQTEEDSNHVFRTVPYNGGSLETFKFRLGAQY</sequence>
<dbReference type="AlphaFoldDB" id="A0A5B6WLS6"/>
<protein>
    <submittedName>
        <fullName evidence="1">Uncharacterized protein</fullName>
    </submittedName>
</protein>
<accession>A0A5B6WLS6</accession>
<dbReference type="EMBL" id="SMMG02000002">
    <property type="protein sequence ID" value="KAA3482841.1"/>
    <property type="molecule type" value="Genomic_DNA"/>
</dbReference>
<reference evidence="2" key="1">
    <citation type="journal article" date="2019" name="Plant Biotechnol. J.">
        <title>Genome sequencing of the Australian wild diploid species Gossypium australe highlights disease resistance and delayed gland morphogenesis.</title>
        <authorList>
            <person name="Cai Y."/>
            <person name="Cai X."/>
            <person name="Wang Q."/>
            <person name="Wang P."/>
            <person name="Zhang Y."/>
            <person name="Cai C."/>
            <person name="Xu Y."/>
            <person name="Wang K."/>
            <person name="Zhou Z."/>
            <person name="Wang C."/>
            <person name="Geng S."/>
            <person name="Li B."/>
            <person name="Dong Q."/>
            <person name="Hou Y."/>
            <person name="Wang H."/>
            <person name="Ai P."/>
            <person name="Liu Z."/>
            <person name="Yi F."/>
            <person name="Sun M."/>
            <person name="An G."/>
            <person name="Cheng J."/>
            <person name="Zhang Y."/>
            <person name="Shi Q."/>
            <person name="Xie Y."/>
            <person name="Shi X."/>
            <person name="Chang Y."/>
            <person name="Huang F."/>
            <person name="Chen Y."/>
            <person name="Hong S."/>
            <person name="Mi L."/>
            <person name="Sun Q."/>
            <person name="Zhang L."/>
            <person name="Zhou B."/>
            <person name="Peng R."/>
            <person name="Zhang X."/>
            <person name="Liu F."/>
        </authorList>
    </citation>
    <scope>NUCLEOTIDE SEQUENCE [LARGE SCALE GENOMIC DNA]</scope>
    <source>
        <strain evidence="2">cv. PA1801</strain>
    </source>
</reference>
<dbReference type="OrthoDB" id="999432at2759"/>
<evidence type="ECO:0000313" key="2">
    <source>
        <dbReference type="Proteomes" id="UP000325315"/>
    </source>
</evidence>
<gene>
    <name evidence="1" type="ORF">EPI10_005056</name>
</gene>
<proteinExistence type="predicted"/>